<dbReference type="InParanoid" id="D8TU03"/>
<organism evidence="2">
    <name type="scientific">Volvox carteri f. nagariensis</name>
    <dbReference type="NCBI Taxonomy" id="3068"/>
    <lineage>
        <taxon>Eukaryota</taxon>
        <taxon>Viridiplantae</taxon>
        <taxon>Chlorophyta</taxon>
        <taxon>core chlorophytes</taxon>
        <taxon>Chlorophyceae</taxon>
        <taxon>CS clade</taxon>
        <taxon>Chlamydomonadales</taxon>
        <taxon>Volvocaceae</taxon>
        <taxon>Volvox</taxon>
    </lineage>
</organism>
<proteinExistence type="predicted"/>
<dbReference type="GeneID" id="9619200"/>
<keyword evidence="2" id="KW-1185">Reference proteome</keyword>
<dbReference type="AlphaFoldDB" id="D8TU03"/>
<protein>
    <submittedName>
        <fullName evidence="1">Uncharacterized protein</fullName>
    </submittedName>
</protein>
<dbReference type="EMBL" id="GL378337">
    <property type="protein sequence ID" value="EFJ49058.1"/>
    <property type="molecule type" value="Genomic_DNA"/>
</dbReference>
<name>D8TU03_VOLCA</name>
<accession>D8TU03</accession>
<dbReference type="RefSeq" id="XP_002949955.1">
    <property type="nucleotide sequence ID" value="XM_002949909.1"/>
</dbReference>
<evidence type="ECO:0000313" key="1">
    <source>
        <dbReference type="EMBL" id="EFJ49058.1"/>
    </source>
</evidence>
<gene>
    <name evidence="1" type="ORF">VOLCADRAFT_90298</name>
</gene>
<sequence>MYLKQTADDDRALGIAWALARNAIGGDGEEMNFPDRPPSYVCDVCVELSIWAFRLAGNTTSLSLSADACTFPSERAAATLVTLLTAVGGRRVHVASECPRPPLSFNAIKACVSVEWSQSYKLPSETALWTAAQKWNEILAAAFGTCTALMPGWYRFEFSANIVDQACIWGNSTSSRAFDITLYCYPGDIDELKT</sequence>
<evidence type="ECO:0000313" key="2">
    <source>
        <dbReference type="Proteomes" id="UP000001058"/>
    </source>
</evidence>
<dbReference type="Proteomes" id="UP000001058">
    <property type="component" value="Unassembled WGS sequence"/>
</dbReference>
<dbReference type="KEGG" id="vcn:VOLCADRAFT_90298"/>
<reference evidence="1 2" key="1">
    <citation type="journal article" date="2010" name="Science">
        <title>Genomic analysis of organismal complexity in the multicellular green alga Volvox carteri.</title>
        <authorList>
            <person name="Prochnik S.E."/>
            <person name="Umen J."/>
            <person name="Nedelcu A.M."/>
            <person name="Hallmann A."/>
            <person name="Miller S.M."/>
            <person name="Nishii I."/>
            <person name="Ferris P."/>
            <person name="Kuo A."/>
            <person name="Mitros T."/>
            <person name="Fritz-Laylin L.K."/>
            <person name="Hellsten U."/>
            <person name="Chapman J."/>
            <person name="Simakov O."/>
            <person name="Rensing S.A."/>
            <person name="Terry A."/>
            <person name="Pangilinan J."/>
            <person name="Kapitonov V."/>
            <person name="Jurka J."/>
            <person name="Salamov A."/>
            <person name="Shapiro H."/>
            <person name="Schmutz J."/>
            <person name="Grimwood J."/>
            <person name="Lindquist E."/>
            <person name="Lucas S."/>
            <person name="Grigoriev I.V."/>
            <person name="Schmitt R."/>
            <person name="Kirk D."/>
            <person name="Rokhsar D.S."/>
        </authorList>
    </citation>
    <scope>NUCLEOTIDE SEQUENCE [LARGE SCALE GENOMIC DNA]</scope>
    <source>
        <strain evidence="2">f. Nagariensis / Eve</strain>
    </source>
</reference>